<organism evidence="2 3">
    <name type="scientific">Amphibalanus amphitrite</name>
    <name type="common">Striped barnacle</name>
    <name type="synonym">Balanus amphitrite</name>
    <dbReference type="NCBI Taxonomy" id="1232801"/>
    <lineage>
        <taxon>Eukaryota</taxon>
        <taxon>Metazoa</taxon>
        <taxon>Ecdysozoa</taxon>
        <taxon>Arthropoda</taxon>
        <taxon>Crustacea</taxon>
        <taxon>Multicrustacea</taxon>
        <taxon>Cirripedia</taxon>
        <taxon>Thoracica</taxon>
        <taxon>Thoracicalcarea</taxon>
        <taxon>Balanomorpha</taxon>
        <taxon>Balanoidea</taxon>
        <taxon>Balanidae</taxon>
        <taxon>Amphibalaninae</taxon>
        <taxon>Amphibalanus</taxon>
    </lineage>
</organism>
<dbReference type="AlphaFoldDB" id="A0A6A4WAQ0"/>
<sequence>MRLPAAAAAGGRPDPSSDDSSCSPPSPPPPPPTPRRDLRTGWKKRHSERYYREQQQQQRIRASQEAPYPRFERRLEVDVRPSEEVGGRVAGEVPYDLSRRAEHQHMSPATDPSQEGAADQPLDLTLPKPAAQDENMNELLPADWQPQD</sequence>
<feature type="compositionally biased region" description="Low complexity" evidence="1">
    <location>
        <begin position="1"/>
        <end position="23"/>
    </location>
</feature>
<reference evidence="2 3" key="1">
    <citation type="submission" date="2019-07" db="EMBL/GenBank/DDBJ databases">
        <title>Draft genome assembly of a fouling barnacle, Amphibalanus amphitrite (Darwin, 1854): The first reference genome for Thecostraca.</title>
        <authorList>
            <person name="Kim W."/>
        </authorList>
    </citation>
    <scope>NUCLEOTIDE SEQUENCE [LARGE SCALE GENOMIC DNA]</scope>
    <source>
        <strain evidence="2">SNU_AA5</strain>
        <tissue evidence="2">Soma without cirri and trophi</tissue>
    </source>
</reference>
<comment type="caution">
    <text evidence="2">The sequence shown here is derived from an EMBL/GenBank/DDBJ whole genome shotgun (WGS) entry which is preliminary data.</text>
</comment>
<name>A0A6A4WAQ0_AMPAM</name>
<evidence type="ECO:0000313" key="2">
    <source>
        <dbReference type="EMBL" id="KAF0300012.1"/>
    </source>
</evidence>
<protein>
    <submittedName>
        <fullName evidence="2">Uncharacterized protein</fullName>
    </submittedName>
</protein>
<feature type="compositionally biased region" description="Pro residues" evidence="1">
    <location>
        <begin position="24"/>
        <end position="33"/>
    </location>
</feature>
<gene>
    <name evidence="2" type="ORF">FJT64_027394</name>
</gene>
<accession>A0A6A4WAQ0</accession>
<feature type="region of interest" description="Disordered" evidence="1">
    <location>
        <begin position="1"/>
        <end position="148"/>
    </location>
</feature>
<dbReference type="OrthoDB" id="9368434at2759"/>
<keyword evidence="3" id="KW-1185">Reference proteome</keyword>
<evidence type="ECO:0000256" key="1">
    <source>
        <dbReference type="SAM" id="MobiDB-lite"/>
    </source>
</evidence>
<feature type="compositionally biased region" description="Low complexity" evidence="1">
    <location>
        <begin position="53"/>
        <end position="66"/>
    </location>
</feature>
<proteinExistence type="predicted"/>
<evidence type="ECO:0000313" key="3">
    <source>
        <dbReference type="Proteomes" id="UP000440578"/>
    </source>
</evidence>
<feature type="compositionally biased region" description="Basic and acidic residues" evidence="1">
    <location>
        <begin position="70"/>
        <end position="86"/>
    </location>
</feature>
<dbReference type="Proteomes" id="UP000440578">
    <property type="component" value="Unassembled WGS sequence"/>
</dbReference>
<dbReference type="EMBL" id="VIIS01001301">
    <property type="protein sequence ID" value="KAF0300012.1"/>
    <property type="molecule type" value="Genomic_DNA"/>
</dbReference>